<evidence type="ECO:0000313" key="1">
    <source>
        <dbReference type="EMBL" id="KAH7850320.1"/>
    </source>
</evidence>
<name>A0ACB7YA93_9ERIC</name>
<evidence type="ECO:0000313" key="2">
    <source>
        <dbReference type="Proteomes" id="UP000828048"/>
    </source>
</evidence>
<sequence length="687" mass="76397">MKTFLFLSLVDSFQGKGEEEFHPDQNQDNKIGQVSLVLTIESAEAKFKEVMTSYEAIKTERKTTISGLATPVIEISSGSDSSDSEGFSPRVVRADLDRILAEIFARRNPCRILVTMDHNFEKPLNMPPLQAVPPSPKRSSPENLDDFIDDSEATQSDNRSEWEPSGEFEEEASNPSSSADTTSDVDISAAIERTIVAEIDEGGDLSGEVPNPNYAEVPVPLSAEHSGGNASENQEGATSLKKKKKETSGKELIYGPDHVNVPLMAVTEAPGPITRELRRLWSKEREDALRAIPDRTAPIILSYRPTYRHFLKKKTKKRKGGNTADSSAGPSKRGKATVISESERIIIEELPVEDLRGKERDPVDRVSPDPFATEPEMAPPKLDLAKILEEQAVKKKKVVKSRPVSAKVVAEKVSIPLEPTPFESDAPVEKQTSSRSKTTSGEGRSQKRGRQMVDWEGVEFVDSLGSDMPKENDPHPFSPILINEEGDLLKDTDSIDANPRLAMSLLPAVALKKDLENVPKQLGENLFHLPYHLMKTLALNDQTRRYKTRAEAAQQKAVQAEEDEGSAKARLIEVERMLEEERARHREELERFKKEQEEKLQALDTEAYGRGYLAAGKDYAQDIFKLVQKGRSEGRDEGFESGYLTGMEAAKVPAEDPRRKVPARLPFADELSDDSPEEENQVEDEQS</sequence>
<comment type="caution">
    <text evidence="1">The sequence shown here is derived from an EMBL/GenBank/DDBJ whole genome shotgun (WGS) entry which is preliminary data.</text>
</comment>
<dbReference type="Proteomes" id="UP000828048">
    <property type="component" value="Chromosome 7"/>
</dbReference>
<reference evidence="1 2" key="1">
    <citation type="journal article" date="2021" name="Hortic Res">
        <title>High-quality reference genome and annotation aids understanding of berry development for evergreen blueberry (Vaccinium darrowii).</title>
        <authorList>
            <person name="Yu J."/>
            <person name="Hulse-Kemp A.M."/>
            <person name="Babiker E."/>
            <person name="Staton M."/>
        </authorList>
    </citation>
    <scope>NUCLEOTIDE SEQUENCE [LARGE SCALE GENOMIC DNA]</scope>
    <source>
        <strain evidence="2">cv. NJ 8807/NJ 8810</strain>
        <tissue evidence="1">Young leaf</tissue>
    </source>
</reference>
<gene>
    <name evidence="1" type="ORF">Vadar_030977</name>
</gene>
<protein>
    <submittedName>
        <fullName evidence="1">Uncharacterized protein</fullName>
    </submittedName>
</protein>
<keyword evidence="2" id="KW-1185">Reference proteome</keyword>
<accession>A0ACB7YA93</accession>
<proteinExistence type="predicted"/>
<dbReference type="EMBL" id="CM037157">
    <property type="protein sequence ID" value="KAH7850320.1"/>
    <property type="molecule type" value="Genomic_DNA"/>
</dbReference>
<organism evidence="1 2">
    <name type="scientific">Vaccinium darrowii</name>
    <dbReference type="NCBI Taxonomy" id="229202"/>
    <lineage>
        <taxon>Eukaryota</taxon>
        <taxon>Viridiplantae</taxon>
        <taxon>Streptophyta</taxon>
        <taxon>Embryophyta</taxon>
        <taxon>Tracheophyta</taxon>
        <taxon>Spermatophyta</taxon>
        <taxon>Magnoliopsida</taxon>
        <taxon>eudicotyledons</taxon>
        <taxon>Gunneridae</taxon>
        <taxon>Pentapetalae</taxon>
        <taxon>asterids</taxon>
        <taxon>Ericales</taxon>
        <taxon>Ericaceae</taxon>
        <taxon>Vaccinioideae</taxon>
        <taxon>Vaccinieae</taxon>
        <taxon>Vaccinium</taxon>
    </lineage>
</organism>